<dbReference type="Proteomes" id="UP000694397">
    <property type="component" value="Chromosome 13"/>
</dbReference>
<keyword evidence="4" id="KW-1185">Reference proteome</keyword>
<evidence type="ECO:0000313" key="4">
    <source>
        <dbReference type="Proteomes" id="UP000694397"/>
    </source>
</evidence>
<feature type="compositionally biased region" description="Acidic residues" evidence="1">
    <location>
        <begin position="541"/>
        <end position="556"/>
    </location>
</feature>
<dbReference type="InterPro" id="IPR028030">
    <property type="entry name" value="DUF4592"/>
</dbReference>
<dbReference type="Pfam" id="PF15262">
    <property type="entry name" value="DUF4592"/>
    <property type="match status" value="1"/>
</dbReference>
<sequence>MAAFYGCLRGNNDCNIMASGLPDVTANQEPGDSAGDCPGKKKSKFQTFKNFFVRKKRKEAGAPAAESSLKASQSTDNVAAPEPSTARSDTGGGSGCKVTMGNKAMSHDSVFVADTPSSDANEGLASSQDSIHGKVKSLQLQLKQAIKLGTPPALICRKKGEDAGALSEDDGLPCSPPEISTLHTVLAGPSHAHSNPVQRTSSLSLEGFDSDDDQMSFEASSRPMSPPRYPPADFSRPATPSACLDSSAARHRIAVKHRACAKRKPASKQLLESSKLRAAGKEVPPEFRDRHDTDGAESSSEKEKPEGSLADEVIQQMDADVEETEGEEVTPEDGPSVAVSSEDKPAGSDQYSDEPEDRRAPEATSCSSSCSSSVADSEEFLPALSSVPQRSLRTPSPEAISQESLASSEPATGQDTECELEFECEPTVEESGSLLLEVLSSLERPLTTEFGLQPDTEVLENTKTDGMAAEQFEKPAPSSPVSEHHLVVEVGSDTSCVAVEEESDVEEKLSEEEECMQLVEAVEADEGAESLVIVEQSLPSEGEEEEETKEDEDEVIVDSASETQEHKDSEMFELVSEADLADDGIMQGGDDLEFEAGNASDLEAVADLTIGGLEDDTQPSVEGLTTEDHEEPEEPNQGILSQMSTPGVSPEQGLENTNAQEDCEESSSSPEQSRVRFTIVPAWQRSLSGGSFKEPTFMQPIAPEAFEPCPGELESPADKEEPQGPTKADSTASPGQSQRPASPPPARDPTQQEEDRAETPFGVRLRKTSLRSLRYGSEDSGEAPGSPGPVEPTEAPRALPGTKPVLPKKPELPDDGAAKLKRTSDVTHAEPLGGNSAAPSWISVAKQKQKIYKENSLEEIPVRKGTCEKDSPFRKSSLPVLVRSTNKNSGPPTTAGLPPAVPCSQEISKATPPDKDVKRTMTTPSPAALGQEEPPWLALAKKKAKAWSEMPQIVQ</sequence>
<dbReference type="PANTHER" id="PTHR47743:SF2">
    <property type="entry name" value="ACROSOMAL PROTEIN KIAA1210"/>
    <property type="match status" value="1"/>
</dbReference>
<gene>
    <name evidence="3" type="primary">zgc:66433</name>
</gene>
<dbReference type="GeneTree" id="ENSGT00940000163031"/>
<reference evidence="3" key="3">
    <citation type="submission" date="2025-09" db="UniProtKB">
        <authorList>
            <consortium name="Ensembl"/>
        </authorList>
    </citation>
    <scope>IDENTIFICATION</scope>
</reference>
<organism evidence="3 4">
    <name type="scientific">Scleropages formosus</name>
    <name type="common">Asian bonytongue</name>
    <name type="synonym">Osteoglossum formosum</name>
    <dbReference type="NCBI Taxonomy" id="113540"/>
    <lineage>
        <taxon>Eukaryota</taxon>
        <taxon>Metazoa</taxon>
        <taxon>Chordata</taxon>
        <taxon>Craniata</taxon>
        <taxon>Vertebrata</taxon>
        <taxon>Euteleostomi</taxon>
        <taxon>Actinopterygii</taxon>
        <taxon>Neopterygii</taxon>
        <taxon>Teleostei</taxon>
        <taxon>Osteoglossocephala</taxon>
        <taxon>Osteoglossomorpha</taxon>
        <taxon>Osteoglossiformes</taxon>
        <taxon>Osteoglossidae</taxon>
        <taxon>Scleropages</taxon>
    </lineage>
</organism>
<feature type="region of interest" description="Disordered" evidence="1">
    <location>
        <begin position="59"/>
        <end position="101"/>
    </location>
</feature>
<dbReference type="AlphaFoldDB" id="A0A8C9UYH5"/>
<feature type="compositionally biased region" description="Polar residues" evidence="1">
    <location>
        <begin position="883"/>
        <end position="892"/>
    </location>
</feature>
<feature type="compositionally biased region" description="Polar residues" evidence="1">
    <location>
        <begin position="386"/>
        <end position="415"/>
    </location>
</feature>
<feature type="compositionally biased region" description="Basic and acidic residues" evidence="1">
    <location>
        <begin position="808"/>
        <end position="828"/>
    </location>
</feature>
<evidence type="ECO:0000256" key="1">
    <source>
        <dbReference type="SAM" id="MobiDB-lite"/>
    </source>
</evidence>
<reference evidence="3" key="2">
    <citation type="submission" date="2025-08" db="UniProtKB">
        <authorList>
            <consortium name="Ensembl"/>
        </authorList>
    </citation>
    <scope>IDENTIFICATION</scope>
</reference>
<dbReference type="InterPro" id="IPR026713">
    <property type="entry name" value="CRACD-like"/>
</dbReference>
<reference evidence="3 4" key="1">
    <citation type="submission" date="2019-04" db="EMBL/GenBank/DDBJ databases">
        <authorList>
            <consortium name="Wellcome Sanger Institute Data Sharing"/>
        </authorList>
    </citation>
    <scope>NUCLEOTIDE SEQUENCE [LARGE SCALE GENOMIC DNA]</scope>
</reference>
<feature type="domain" description="DUF4592" evidence="2">
    <location>
        <begin position="144"/>
        <end position="259"/>
    </location>
</feature>
<dbReference type="Ensembl" id="ENSSFOT00015005947.2">
    <property type="protein sequence ID" value="ENSSFOP00015005851.2"/>
    <property type="gene ID" value="ENSSFOG00015003809.2"/>
</dbReference>
<feature type="region of interest" description="Disordered" evidence="1">
    <location>
        <begin position="867"/>
        <end position="935"/>
    </location>
</feature>
<feature type="compositionally biased region" description="Polar residues" evidence="1">
    <location>
        <begin position="728"/>
        <end position="740"/>
    </location>
</feature>
<feature type="region of interest" description="Disordered" evidence="1">
    <location>
        <begin position="607"/>
        <end position="841"/>
    </location>
</feature>
<proteinExistence type="predicted"/>
<evidence type="ECO:0000313" key="3">
    <source>
        <dbReference type="Ensembl" id="ENSSFOP00015005851.2"/>
    </source>
</evidence>
<evidence type="ECO:0000259" key="2">
    <source>
        <dbReference type="Pfam" id="PF15262"/>
    </source>
</evidence>
<feature type="compositionally biased region" description="Acidic residues" evidence="1">
    <location>
        <begin position="319"/>
        <end position="331"/>
    </location>
</feature>
<feature type="compositionally biased region" description="Basic and acidic residues" evidence="1">
    <location>
        <begin position="279"/>
        <end position="306"/>
    </location>
</feature>
<dbReference type="OrthoDB" id="8869651at2759"/>
<feature type="compositionally biased region" description="Polar residues" evidence="1">
    <location>
        <begin position="654"/>
        <end position="672"/>
    </location>
</feature>
<name>A0A8C9UYH5_SCLFO</name>
<feature type="compositionally biased region" description="Polar residues" evidence="1">
    <location>
        <begin position="638"/>
        <end position="647"/>
    </location>
</feature>
<feature type="region of interest" description="Disordered" evidence="1">
    <location>
        <begin position="188"/>
        <end position="419"/>
    </location>
</feature>
<feature type="compositionally biased region" description="Polar residues" evidence="1">
    <location>
        <begin position="192"/>
        <end position="204"/>
    </location>
</feature>
<feature type="region of interest" description="Disordered" evidence="1">
    <location>
        <begin position="22"/>
        <end position="42"/>
    </location>
</feature>
<dbReference type="PANTHER" id="PTHR47743">
    <property type="entry name" value="KIAA1210 / KIAA1211 FAMILY MEMBER"/>
    <property type="match status" value="1"/>
</dbReference>
<protein>
    <submittedName>
        <fullName evidence="3">Zgc:66433</fullName>
    </submittedName>
</protein>
<feature type="compositionally biased region" description="Basic residues" evidence="1">
    <location>
        <begin position="249"/>
        <end position="266"/>
    </location>
</feature>
<accession>A0A8C9UYH5</accession>
<feature type="region of interest" description="Disordered" evidence="1">
    <location>
        <begin position="536"/>
        <end position="569"/>
    </location>
</feature>